<dbReference type="InterPro" id="IPR013785">
    <property type="entry name" value="Aldolase_TIM"/>
</dbReference>
<name>A0A9W7BBJ5_9STRA</name>
<dbReference type="PROSITE" id="PS51440">
    <property type="entry name" value="TIM_2"/>
    <property type="match status" value="1"/>
</dbReference>
<dbReference type="Proteomes" id="UP001165085">
    <property type="component" value="Unassembled WGS sequence"/>
</dbReference>
<comment type="function">
    <text evidence="10">Catalyzes the interconversion of glyceraldehyde 3-phosphate and dihydroxyacetone phosphate in the glycolytic and gluconeogenic pathways.</text>
</comment>
<protein>
    <recommendedName>
        <fullName evidence="11">Triosephosphate isomerase</fullName>
        <ecNumber evidence="11">5.3.1.1</ecNumber>
    </recommendedName>
</protein>
<dbReference type="GO" id="GO:0046166">
    <property type="term" value="P:glyceraldehyde-3-phosphate biosynthetic process"/>
    <property type="evidence" value="ECO:0007669"/>
    <property type="project" value="TreeGrafter"/>
</dbReference>
<accession>A0A9W7BBJ5</accession>
<organism evidence="13 14">
    <name type="scientific">Triparma strigata</name>
    <dbReference type="NCBI Taxonomy" id="1606541"/>
    <lineage>
        <taxon>Eukaryota</taxon>
        <taxon>Sar</taxon>
        <taxon>Stramenopiles</taxon>
        <taxon>Ochrophyta</taxon>
        <taxon>Bolidophyceae</taxon>
        <taxon>Parmales</taxon>
        <taxon>Triparmaceae</taxon>
        <taxon>Triparma</taxon>
    </lineage>
</organism>
<feature type="chain" id="PRO_5040947178" description="Triosephosphate isomerase" evidence="12">
    <location>
        <begin position="18"/>
        <end position="289"/>
    </location>
</feature>
<evidence type="ECO:0000256" key="1">
    <source>
        <dbReference type="ARBA" id="ARBA00004680"/>
    </source>
</evidence>
<evidence type="ECO:0000256" key="12">
    <source>
        <dbReference type="SAM" id="SignalP"/>
    </source>
</evidence>
<dbReference type="InterPro" id="IPR035990">
    <property type="entry name" value="TIM_sf"/>
</dbReference>
<comment type="subunit">
    <text evidence="4">Homodimer.</text>
</comment>
<dbReference type="AlphaFoldDB" id="A0A9W7BBJ5"/>
<dbReference type="FunFam" id="3.20.20.70:FF:000016">
    <property type="entry name" value="Triosephosphate isomerase"/>
    <property type="match status" value="1"/>
</dbReference>
<dbReference type="EC" id="5.3.1.1" evidence="11"/>
<reference evidence="14" key="1">
    <citation type="journal article" date="2023" name="Commun. Biol.">
        <title>Genome analysis of Parmales, the sister group of diatoms, reveals the evolutionary specialization of diatoms from phago-mixotrophs to photoautotrophs.</title>
        <authorList>
            <person name="Ban H."/>
            <person name="Sato S."/>
            <person name="Yoshikawa S."/>
            <person name="Yamada K."/>
            <person name="Nakamura Y."/>
            <person name="Ichinomiya M."/>
            <person name="Sato N."/>
            <person name="Blanc-Mathieu R."/>
            <person name="Endo H."/>
            <person name="Kuwata A."/>
            <person name="Ogata H."/>
        </authorList>
    </citation>
    <scope>NUCLEOTIDE SEQUENCE [LARGE SCALE GENOMIC DNA]</scope>
    <source>
        <strain evidence="14">NIES 3701</strain>
    </source>
</reference>
<dbReference type="PROSITE" id="PS00171">
    <property type="entry name" value="TIM_1"/>
    <property type="match status" value="1"/>
</dbReference>
<evidence type="ECO:0000313" key="14">
    <source>
        <dbReference type="Proteomes" id="UP001165085"/>
    </source>
</evidence>
<keyword evidence="5 11" id="KW-0312">Gluconeogenesis</keyword>
<dbReference type="GO" id="GO:0006096">
    <property type="term" value="P:glycolytic process"/>
    <property type="evidence" value="ECO:0007669"/>
    <property type="project" value="UniProtKB-KW"/>
</dbReference>
<dbReference type="GO" id="GO:0005829">
    <property type="term" value="C:cytosol"/>
    <property type="evidence" value="ECO:0007669"/>
    <property type="project" value="TreeGrafter"/>
</dbReference>
<evidence type="ECO:0000256" key="4">
    <source>
        <dbReference type="ARBA" id="ARBA00011738"/>
    </source>
</evidence>
<evidence type="ECO:0000256" key="5">
    <source>
        <dbReference type="ARBA" id="ARBA00022432"/>
    </source>
</evidence>
<evidence type="ECO:0000256" key="7">
    <source>
        <dbReference type="ARBA" id="ARBA00023152"/>
    </source>
</evidence>
<dbReference type="Gene3D" id="3.20.20.70">
    <property type="entry name" value="Aldolase class I"/>
    <property type="match status" value="1"/>
</dbReference>
<evidence type="ECO:0000256" key="10">
    <source>
        <dbReference type="ARBA" id="ARBA00056661"/>
    </source>
</evidence>
<dbReference type="GO" id="GO:0004807">
    <property type="term" value="F:triose-phosphate isomerase activity"/>
    <property type="evidence" value="ECO:0007669"/>
    <property type="project" value="UniProtKB-EC"/>
</dbReference>
<dbReference type="HAMAP" id="MF_00147_B">
    <property type="entry name" value="TIM_B"/>
    <property type="match status" value="1"/>
</dbReference>
<keyword evidence="12" id="KW-0732">Signal</keyword>
<keyword evidence="7 11" id="KW-0324">Glycolysis</keyword>
<dbReference type="SUPFAM" id="SSF51351">
    <property type="entry name" value="Triosephosphate isomerase (TIM)"/>
    <property type="match status" value="1"/>
</dbReference>
<evidence type="ECO:0000256" key="6">
    <source>
        <dbReference type="ARBA" id="ARBA00022490"/>
    </source>
</evidence>
<dbReference type="GO" id="GO:0006094">
    <property type="term" value="P:gluconeogenesis"/>
    <property type="evidence" value="ECO:0007669"/>
    <property type="project" value="UniProtKB-KW"/>
</dbReference>
<comment type="similarity">
    <text evidence="3 11">Belongs to the triosephosphate isomerase family.</text>
</comment>
<evidence type="ECO:0000256" key="9">
    <source>
        <dbReference type="ARBA" id="ARBA00052432"/>
    </source>
</evidence>
<keyword evidence="8 11" id="KW-0413">Isomerase</keyword>
<dbReference type="PANTHER" id="PTHR21139">
    <property type="entry name" value="TRIOSEPHOSPHATE ISOMERASE"/>
    <property type="match status" value="1"/>
</dbReference>
<evidence type="ECO:0000256" key="8">
    <source>
        <dbReference type="ARBA" id="ARBA00023235"/>
    </source>
</evidence>
<dbReference type="OrthoDB" id="6715177at2759"/>
<dbReference type="InterPro" id="IPR020861">
    <property type="entry name" value="Triosephosphate_isomerase_AS"/>
</dbReference>
<feature type="signal peptide" evidence="12">
    <location>
        <begin position="1"/>
        <end position="17"/>
    </location>
</feature>
<evidence type="ECO:0000256" key="2">
    <source>
        <dbReference type="ARBA" id="ARBA00004742"/>
    </source>
</evidence>
<evidence type="ECO:0000313" key="13">
    <source>
        <dbReference type="EMBL" id="GMH83140.1"/>
    </source>
</evidence>
<evidence type="ECO:0000256" key="11">
    <source>
        <dbReference type="RuleBase" id="RU363013"/>
    </source>
</evidence>
<dbReference type="GO" id="GO:0019563">
    <property type="term" value="P:glycerol catabolic process"/>
    <property type="evidence" value="ECO:0007669"/>
    <property type="project" value="TreeGrafter"/>
</dbReference>
<dbReference type="InterPro" id="IPR000652">
    <property type="entry name" value="Triosephosphate_isomerase"/>
</dbReference>
<dbReference type="PANTHER" id="PTHR21139:SF42">
    <property type="entry name" value="TRIOSEPHOSPHATE ISOMERASE"/>
    <property type="match status" value="1"/>
</dbReference>
<sequence length="289" mass="30279">MKFVAFSALALATSVSAFSPTAFAPRTSTSLSARKPFIAGNWKMNPGTKDEAVALGKEIAGAFSSSTPCEVALFAPYPFLDATVDAVGSSGVKVGAEMAFTEGKGAYTAEVSVSMIKSVGCNWALAGHSERRTLFGESDEDINKQVLNLLNNDVGCILCIGETQAEYEQGLVGPICTTQLKKNLLGVTPEQMANVVIAYEPVWAIGTGLTCPASEAQDVHATCRSVLADMYGQAVSDTVRIQYGGSVTPETVDELMAKPDIDGALVGGASLVAEKFSRIINFEEAKVSA</sequence>
<keyword evidence="14" id="KW-1185">Reference proteome</keyword>
<comment type="pathway">
    <text evidence="2 11">Carbohydrate biosynthesis; gluconeogenesis.</text>
</comment>
<comment type="pathway">
    <text evidence="1 11">Carbohydrate degradation; glycolysis; D-glyceraldehyde 3-phosphate from glycerone phosphate: step 1/1.</text>
</comment>
<dbReference type="NCBIfam" id="TIGR00419">
    <property type="entry name" value="tim"/>
    <property type="match status" value="1"/>
</dbReference>
<comment type="caution">
    <text evidence="13">The sequence shown here is derived from an EMBL/GenBank/DDBJ whole genome shotgun (WGS) entry which is preliminary data.</text>
</comment>
<gene>
    <name evidence="13" type="ORF">TrST_g8042</name>
</gene>
<dbReference type="InterPro" id="IPR022896">
    <property type="entry name" value="TrioseP_Isoase_bac/euk"/>
</dbReference>
<evidence type="ECO:0000256" key="3">
    <source>
        <dbReference type="ARBA" id="ARBA00007422"/>
    </source>
</evidence>
<dbReference type="EMBL" id="BRXY01000278">
    <property type="protein sequence ID" value="GMH83140.1"/>
    <property type="molecule type" value="Genomic_DNA"/>
</dbReference>
<keyword evidence="6" id="KW-0963">Cytoplasm</keyword>
<dbReference type="Pfam" id="PF00121">
    <property type="entry name" value="TIM"/>
    <property type="match status" value="1"/>
</dbReference>
<proteinExistence type="inferred from homology"/>
<dbReference type="CDD" id="cd00311">
    <property type="entry name" value="TIM"/>
    <property type="match status" value="1"/>
</dbReference>
<comment type="catalytic activity">
    <reaction evidence="9">
        <text>D-glyceraldehyde 3-phosphate = dihydroxyacetone phosphate</text>
        <dbReference type="Rhea" id="RHEA:18585"/>
        <dbReference type="ChEBI" id="CHEBI:57642"/>
        <dbReference type="ChEBI" id="CHEBI:59776"/>
        <dbReference type="EC" id="5.3.1.1"/>
    </reaction>
    <physiologicalReaction direction="left-to-right" evidence="9">
        <dbReference type="Rhea" id="RHEA:18586"/>
    </physiologicalReaction>
</comment>